<dbReference type="InterPro" id="IPR009057">
    <property type="entry name" value="Homeodomain-like_sf"/>
</dbReference>
<dbReference type="InterPro" id="IPR001647">
    <property type="entry name" value="HTH_TetR"/>
</dbReference>
<feature type="region of interest" description="Disordered" evidence="5">
    <location>
        <begin position="1"/>
        <end position="36"/>
    </location>
</feature>
<evidence type="ECO:0000313" key="7">
    <source>
        <dbReference type="EMBL" id="CAB3766065.1"/>
    </source>
</evidence>
<evidence type="ECO:0000259" key="6">
    <source>
        <dbReference type="PROSITE" id="PS50977"/>
    </source>
</evidence>
<keyword evidence="1 4" id="KW-0175">Coiled coil</keyword>
<dbReference type="Gene3D" id="1.10.357.10">
    <property type="entry name" value="Tetracycline Repressor, domain 2"/>
    <property type="match status" value="2"/>
</dbReference>
<dbReference type="PANTHER" id="PTHR30055:SF183">
    <property type="entry name" value="NUCLEOID OCCLUSION FACTOR SLMA"/>
    <property type="match status" value="1"/>
</dbReference>
<sequence length="278" mass="29697">MQPIRKHDEAVTEDQPDQPGALGSAADPNGGSVRATRLKPGERRVHILQTLAAMLEAPKNEKITTAALAARLGVSEAALYRHFASKAQMFEGLIEFIEQTLFGLINQIVTKEPNGVLQARAIALTLLNFSAKNPGMTRVLTCEALVGEHERLTERVNQILERIETSLKQCLRVGVTEANGQDADALPVAQAPAVSAANLIVDDSANGKDAAPTPPSAALSSGLATDIIAIPLPAGYDPAVRANLLLSYIIGRWHRYVRSGFARAPGEHADAQLLLILQ</sequence>
<protein>
    <submittedName>
        <fullName evidence="7">Nucleoid occlusion factor SlmA</fullName>
    </submittedName>
</protein>
<dbReference type="GO" id="GO:0000976">
    <property type="term" value="F:transcription cis-regulatory region binding"/>
    <property type="evidence" value="ECO:0007669"/>
    <property type="project" value="TreeGrafter"/>
</dbReference>
<gene>
    <name evidence="7" type="primary">slmA_2</name>
    <name evidence="7" type="ORF">LMG29739_04734</name>
</gene>
<dbReference type="PROSITE" id="PS50977">
    <property type="entry name" value="HTH_TETR_2"/>
    <property type="match status" value="1"/>
</dbReference>
<proteinExistence type="predicted"/>
<evidence type="ECO:0000313" key="8">
    <source>
        <dbReference type="Proteomes" id="UP000494329"/>
    </source>
</evidence>
<dbReference type="PANTHER" id="PTHR30055">
    <property type="entry name" value="HTH-TYPE TRANSCRIPTIONAL REGULATOR RUTR"/>
    <property type="match status" value="1"/>
</dbReference>
<evidence type="ECO:0000256" key="4">
    <source>
        <dbReference type="SAM" id="Coils"/>
    </source>
</evidence>
<feature type="DNA-binding region" description="H-T-H motif" evidence="3">
    <location>
        <begin position="64"/>
        <end position="83"/>
    </location>
</feature>
<organism evidence="7 8">
    <name type="scientific">Paraburkholderia solisilvae</name>
    <dbReference type="NCBI Taxonomy" id="624376"/>
    <lineage>
        <taxon>Bacteria</taxon>
        <taxon>Pseudomonadati</taxon>
        <taxon>Pseudomonadota</taxon>
        <taxon>Betaproteobacteria</taxon>
        <taxon>Burkholderiales</taxon>
        <taxon>Burkholderiaceae</taxon>
        <taxon>Paraburkholderia</taxon>
    </lineage>
</organism>
<dbReference type="InterPro" id="IPR054580">
    <property type="entry name" value="SlmA-like_C"/>
</dbReference>
<dbReference type="EMBL" id="CADIKF010000044">
    <property type="protein sequence ID" value="CAB3766065.1"/>
    <property type="molecule type" value="Genomic_DNA"/>
</dbReference>
<dbReference type="Proteomes" id="UP000494329">
    <property type="component" value="Unassembled WGS sequence"/>
</dbReference>
<evidence type="ECO:0000256" key="2">
    <source>
        <dbReference type="ARBA" id="ARBA00023125"/>
    </source>
</evidence>
<name>A0A6J5EM43_9BURK</name>
<evidence type="ECO:0000256" key="3">
    <source>
        <dbReference type="PROSITE-ProRule" id="PRU00335"/>
    </source>
</evidence>
<dbReference type="Pfam" id="PF00440">
    <property type="entry name" value="TetR_N"/>
    <property type="match status" value="1"/>
</dbReference>
<evidence type="ECO:0000256" key="1">
    <source>
        <dbReference type="ARBA" id="ARBA00023054"/>
    </source>
</evidence>
<feature type="compositionally biased region" description="Basic and acidic residues" evidence="5">
    <location>
        <begin position="1"/>
        <end position="10"/>
    </location>
</feature>
<feature type="coiled-coil region" evidence="4">
    <location>
        <begin position="142"/>
        <end position="169"/>
    </location>
</feature>
<dbReference type="GO" id="GO:0003700">
    <property type="term" value="F:DNA-binding transcription factor activity"/>
    <property type="evidence" value="ECO:0007669"/>
    <property type="project" value="TreeGrafter"/>
</dbReference>
<dbReference type="AlphaFoldDB" id="A0A6J5EM43"/>
<dbReference type="SUPFAM" id="SSF46689">
    <property type="entry name" value="Homeodomain-like"/>
    <property type="match status" value="1"/>
</dbReference>
<feature type="domain" description="HTH tetR-type" evidence="6">
    <location>
        <begin position="41"/>
        <end position="101"/>
    </location>
</feature>
<dbReference type="Pfam" id="PF22276">
    <property type="entry name" value="SlmA-like_C"/>
    <property type="match status" value="1"/>
</dbReference>
<reference evidence="7 8" key="1">
    <citation type="submission" date="2020-04" db="EMBL/GenBank/DDBJ databases">
        <authorList>
            <person name="De Canck E."/>
        </authorList>
    </citation>
    <scope>NUCLEOTIDE SEQUENCE [LARGE SCALE GENOMIC DNA]</scope>
    <source>
        <strain evidence="7 8">LMG 29739</strain>
    </source>
</reference>
<keyword evidence="2 3" id="KW-0238">DNA-binding</keyword>
<evidence type="ECO:0000256" key="5">
    <source>
        <dbReference type="SAM" id="MobiDB-lite"/>
    </source>
</evidence>
<keyword evidence="8" id="KW-1185">Reference proteome</keyword>
<accession>A0A6J5EM43</accession>
<dbReference type="InterPro" id="IPR050109">
    <property type="entry name" value="HTH-type_TetR-like_transc_reg"/>
</dbReference>
<dbReference type="RefSeq" id="WP_175113747.1">
    <property type="nucleotide sequence ID" value="NZ_CADIKF010000044.1"/>
</dbReference>
<dbReference type="NCBIfam" id="NF007015">
    <property type="entry name" value="PRK09480.1"/>
    <property type="match status" value="1"/>
</dbReference>